<dbReference type="Proteomes" id="UP001378592">
    <property type="component" value="Unassembled WGS sequence"/>
</dbReference>
<evidence type="ECO:0000256" key="3">
    <source>
        <dbReference type="PROSITE-ProRule" id="PRU00023"/>
    </source>
</evidence>
<evidence type="ECO:0000313" key="5">
    <source>
        <dbReference type="EMBL" id="KAK7791604.1"/>
    </source>
</evidence>
<dbReference type="PANTHER" id="PTHR24173:SF27">
    <property type="entry name" value="ANKYRIN REPEAT AND SOCS BOX PROTEIN 1"/>
    <property type="match status" value="1"/>
</dbReference>
<dbReference type="PROSITE" id="PS50297">
    <property type="entry name" value="ANK_REP_REGION"/>
    <property type="match status" value="3"/>
</dbReference>
<evidence type="ECO:0000313" key="6">
    <source>
        <dbReference type="Proteomes" id="UP001378592"/>
    </source>
</evidence>
<name>A0AAN9Z1F1_9ORTH</name>
<keyword evidence="2 3" id="KW-0040">ANK repeat</keyword>
<comment type="caution">
    <text evidence="5">The sequence shown here is derived from an EMBL/GenBank/DDBJ whole genome shotgun (WGS) entry which is preliminary data.</text>
</comment>
<sequence>MASDLLSFIVDPEEGDTSLHLAALSGDVLKVRQLLCSDSGRNLINARMRPFGATPLRLASSAGNVECMQELLKNGAYVDLVDIKAQTPLFVAVYNNKLESCELLLKSGANPNGDRRNLVAPLHVACQNGSAPAVQLLLQHGCAVEGALTHPLHVAATYGHMNCFILLLLHGAKTSLAEYAVGQPSIVPILAKNKSNPLFLRLWVLFGGSLWYNDSTGKRVFVDVEEGPLIEVLHNLKTFPLSLKCQSRIKIWKLIQYDVLKHINSLGLPKTLVNYLGFRDIPEIDNCFAFLEKCL</sequence>
<dbReference type="Gene3D" id="1.25.40.20">
    <property type="entry name" value="Ankyrin repeat-containing domain"/>
    <property type="match status" value="1"/>
</dbReference>
<evidence type="ECO:0000256" key="2">
    <source>
        <dbReference type="ARBA" id="ARBA00023043"/>
    </source>
</evidence>
<protein>
    <recommendedName>
        <fullName evidence="4">SOCS box domain-containing protein</fullName>
    </recommendedName>
</protein>
<dbReference type="PROSITE" id="PS50088">
    <property type="entry name" value="ANK_REPEAT"/>
    <property type="match status" value="5"/>
</dbReference>
<proteinExistence type="predicted"/>
<dbReference type="InterPro" id="IPR001496">
    <property type="entry name" value="SOCS_box"/>
</dbReference>
<dbReference type="AlphaFoldDB" id="A0AAN9Z1F1"/>
<dbReference type="SUPFAM" id="SSF48403">
    <property type="entry name" value="Ankyrin repeat"/>
    <property type="match status" value="1"/>
</dbReference>
<dbReference type="SMART" id="SM00969">
    <property type="entry name" value="SOCS_box"/>
    <property type="match status" value="1"/>
</dbReference>
<dbReference type="Pfam" id="PF12796">
    <property type="entry name" value="Ank_2"/>
    <property type="match status" value="2"/>
</dbReference>
<feature type="repeat" description="ANK" evidence="3">
    <location>
        <begin position="84"/>
        <end position="116"/>
    </location>
</feature>
<keyword evidence="6" id="KW-1185">Reference proteome</keyword>
<evidence type="ECO:0000256" key="1">
    <source>
        <dbReference type="ARBA" id="ARBA00022737"/>
    </source>
</evidence>
<organism evidence="5 6">
    <name type="scientific">Gryllus longicercus</name>
    <dbReference type="NCBI Taxonomy" id="2509291"/>
    <lineage>
        <taxon>Eukaryota</taxon>
        <taxon>Metazoa</taxon>
        <taxon>Ecdysozoa</taxon>
        <taxon>Arthropoda</taxon>
        <taxon>Hexapoda</taxon>
        <taxon>Insecta</taxon>
        <taxon>Pterygota</taxon>
        <taxon>Neoptera</taxon>
        <taxon>Polyneoptera</taxon>
        <taxon>Orthoptera</taxon>
        <taxon>Ensifera</taxon>
        <taxon>Gryllidea</taxon>
        <taxon>Grylloidea</taxon>
        <taxon>Gryllidae</taxon>
        <taxon>Gryllinae</taxon>
        <taxon>Gryllus</taxon>
    </lineage>
</organism>
<feature type="repeat" description="ANK" evidence="3">
    <location>
        <begin position="14"/>
        <end position="46"/>
    </location>
</feature>
<feature type="repeat" description="ANK" evidence="3">
    <location>
        <begin position="117"/>
        <end position="141"/>
    </location>
</feature>
<dbReference type="InterPro" id="IPR036770">
    <property type="entry name" value="Ankyrin_rpt-contain_sf"/>
</dbReference>
<feature type="repeat" description="ANK" evidence="3">
    <location>
        <begin position="51"/>
        <end position="83"/>
    </location>
</feature>
<reference evidence="5 6" key="1">
    <citation type="submission" date="2024-03" db="EMBL/GenBank/DDBJ databases">
        <title>The genome assembly and annotation of the cricket Gryllus longicercus Weissman &amp; Gray.</title>
        <authorList>
            <person name="Szrajer S."/>
            <person name="Gray D."/>
            <person name="Ylla G."/>
        </authorList>
    </citation>
    <scope>NUCLEOTIDE SEQUENCE [LARGE SCALE GENOMIC DNA]</scope>
    <source>
        <strain evidence="5">DAG 2021-001</strain>
        <tissue evidence="5">Whole body minus gut</tissue>
    </source>
</reference>
<dbReference type="InterPro" id="IPR002110">
    <property type="entry name" value="Ankyrin_rpt"/>
</dbReference>
<evidence type="ECO:0000259" key="4">
    <source>
        <dbReference type="SMART" id="SM00969"/>
    </source>
</evidence>
<keyword evidence="1" id="KW-0677">Repeat</keyword>
<dbReference type="EMBL" id="JAZDUA010000520">
    <property type="protein sequence ID" value="KAK7791604.1"/>
    <property type="molecule type" value="Genomic_DNA"/>
</dbReference>
<dbReference type="SMART" id="SM00248">
    <property type="entry name" value="ANK"/>
    <property type="match status" value="5"/>
</dbReference>
<gene>
    <name evidence="5" type="ORF">R5R35_002231</name>
</gene>
<accession>A0AAN9Z1F1</accession>
<dbReference type="PANTHER" id="PTHR24173">
    <property type="entry name" value="ANKYRIN REPEAT CONTAINING"/>
    <property type="match status" value="1"/>
</dbReference>
<feature type="domain" description="SOCS box" evidence="4">
    <location>
        <begin position="240"/>
        <end position="279"/>
    </location>
</feature>
<feature type="repeat" description="ANK" evidence="3">
    <location>
        <begin position="151"/>
        <end position="179"/>
    </location>
</feature>
<dbReference type="Pfam" id="PF07525">
    <property type="entry name" value="SOCS_box"/>
    <property type="match status" value="1"/>
</dbReference>